<dbReference type="InterPro" id="IPR013087">
    <property type="entry name" value="Znf_C2H2_type"/>
</dbReference>
<accession>A0AAN8XDN1</accession>
<organism evidence="4 5">
    <name type="scientific">Halocaridina rubra</name>
    <name type="common">Hawaiian red shrimp</name>
    <dbReference type="NCBI Taxonomy" id="373956"/>
    <lineage>
        <taxon>Eukaryota</taxon>
        <taxon>Metazoa</taxon>
        <taxon>Ecdysozoa</taxon>
        <taxon>Arthropoda</taxon>
        <taxon>Crustacea</taxon>
        <taxon>Multicrustacea</taxon>
        <taxon>Malacostraca</taxon>
        <taxon>Eumalacostraca</taxon>
        <taxon>Eucarida</taxon>
        <taxon>Decapoda</taxon>
        <taxon>Pleocyemata</taxon>
        <taxon>Caridea</taxon>
        <taxon>Atyoidea</taxon>
        <taxon>Atyidae</taxon>
        <taxon>Halocaridina</taxon>
    </lineage>
</organism>
<feature type="compositionally biased region" description="Polar residues" evidence="2">
    <location>
        <begin position="209"/>
        <end position="218"/>
    </location>
</feature>
<keyword evidence="1" id="KW-0863">Zinc-finger</keyword>
<proteinExistence type="predicted"/>
<dbReference type="InterPro" id="IPR036236">
    <property type="entry name" value="Znf_C2H2_sf"/>
</dbReference>
<reference evidence="4 5" key="1">
    <citation type="submission" date="2023-11" db="EMBL/GenBank/DDBJ databases">
        <title>Halocaridina rubra genome assembly.</title>
        <authorList>
            <person name="Smith C."/>
        </authorList>
    </citation>
    <scope>NUCLEOTIDE SEQUENCE [LARGE SCALE GENOMIC DNA]</scope>
    <source>
        <strain evidence="4">EP-1</strain>
        <tissue evidence="4">Whole</tissue>
    </source>
</reference>
<dbReference type="SMART" id="SM00355">
    <property type="entry name" value="ZnF_C2H2"/>
    <property type="match status" value="2"/>
</dbReference>
<feature type="region of interest" description="Disordered" evidence="2">
    <location>
        <begin position="139"/>
        <end position="218"/>
    </location>
</feature>
<dbReference type="PROSITE" id="PS00028">
    <property type="entry name" value="ZINC_FINGER_C2H2_1"/>
    <property type="match status" value="1"/>
</dbReference>
<dbReference type="Pfam" id="PF00096">
    <property type="entry name" value="zf-C2H2"/>
    <property type="match status" value="2"/>
</dbReference>
<comment type="caution">
    <text evidence="4">The sequence shown here is derived from an EMBL/GenBank/DDBJ whole genome shotgun (WGS) entry which is preliminary data.</text>
</comment>
<dbReference type="Gene3D" id="3.30.160.60">
    <property type="entry name" value="Classic Zinc Finger"/>
    <property type="match status" value="1"/>
</dbReference>
<dbReference type="EMBL" id="JAXCGZ010009463">
    <property type="protein sequence ID" value="KAK7077165.1"/>
    <property type="molecule type" value="Genomic_DNA"/>
</dbReference>
<feature type="compositionally biased region" description="Polar residues" evidence="2">
    <location>
        <begin position="139"/>
        <end position="158"/>
    </location>
</feature>
<dbReference type="SUPFAM" id="SSF57667">
    <property type="entry name" value="beta-beta-alpha zinc fingers"/>
    <property type="match status" value="1"/>
</dbReference>
<evidence type="ECO:0000256" key="2">
    <source>
        <dbReference type="SAM" id="MobiDB-lite"/>
    </source>
</evidence>
<dbReference type="Proteomes" id="UP001381693">
    <property type="component" value="Unassembled WGS sequence"/>
</dbReference>
<keyword evidence="5" id="KW-1185">Reference proteome</keyword>
<gene>
    <name evidence="4" type="ORF">SK128_009774</name>
</gene>
<keyword evidence="1" id="KW-0479">Metal-binding</keyword>
<feature type="domain" description="C2H2-type" evidence="3">
    <location>
        <begin position="83"/>
        <end position="111"/>
    </location>
</feature>
<evidence type="ECO:0000313" key="4">
    <source>
        <dbReference type="EMBL" id="KAK7077165.1"/>
    </source>
</evidence>
<evidence type="ECO:0000256" key="1">
    <source>
        <dbReference type="PROSITE-ProRule" id="PRU00042"/>
    </source>
</evidence>
<name>A0AAN8XDN1_HALRR</name>
<evidence type="ECO:0000259" key="3">
    <source>
        <dbReference type="PROSITE" id="PS50157"/>
    </source>
</evidence>
<keyword evidence="1" id="KW-0862">Zinc</keyword>
<evidence type="ECO:0000313" key="5">
    <source>
        <dbReference type="Proteomes" id="UP001381693"/>
    </source>
</evidence>
<dbReference type="GO" id="GO:0008270">
    <property type="term" value="F:zinc ion binding"/>
    <property type="evidence" value="ECO:0007669"/>
    <property type="project" value="UniProtKB-KW"/>
</dbReference>
<dbReference type="PROSITE" id="PS50157">
    <property type="entry name" value="ZINC_FINGER_C2H2_2"/>
    <property type="match status" value="1"/>
</dbReference>
<protein>
    <recommendedName>
        <fullName evidence="3">C2H2-type domain-containing protein</fullName>
    </recommendedName>
</protein>
<dbReference type="AlphaFoldDB" id="A0AAN8XDN1"/>
<sequence length="273" mass="30155">MVETKVIYDERKNMYVGNCQVIHERVTVRRPQSKDVCFAVSGGGRRSLLHTACVCPYCNKVISNKYNLKTHILDKHTVQTERFPCDLCGRVYSTKHSLATHNSTVHRGDRTTQLSSHQQQQVLQPAQQQDHLTLAIRSPTSSAHNPMSTLPATSSSLKVNPPLHIDNSHPQPSLCQTLGPMPVESQHHLQPQHQQPHHLHPSSNIGPPMSSTLSTLLTQPGPSLAEMAAQMPPAPLEGGPSHEEVQAMAQSVVQSLPPFASFPKLEKPSWEDN</sequence>